<reference evidence="3 4" key="1">
    <citation type="submission" date="2022-03" db="EMBL/GenBank/DDBJ databases">
        <title>Pseudonocardia alaer sp. nov., a novel actinomycete isolated from reed forest soil.</title>
        <authorList>
            <person name="Wang L."/>
        </authorList>
    </citation>
    <scope>NUCLEOTIDE SEQUENCE [LARGE SCALE GENOMIC DNA]</scope>
    <source>
        <strain evidence="3 4">Y-16303</strain>
    </source>
</reference>
<name>A0ABS9TPE5_9PSEU</name>
<gene>
    <name evidence="3" type="ORF">MMF94_32410</name>
</gene>
<dbReference type="EMBL" id="JAKXMK010000032">
    <property type="protein sequence ID" value="MCH6170429.1"/>
    <property type="molecule type" value="Genomic_DNA"/>
</dbReference>
<evidence type="ECO:0000256" key="2">
    <source>
        <dbReference type="SAM" id="SignalP"/>
    </source>
</evidence>
<proteinExistence type="predicted"/>
<feature type="signal peptide" evidence="2">
    <location>
        <begin position="1"/>
        <end position="30"/>
    </location>
</feature>
<evidence type="ECO:0000256" key="1">
    <source>
        <dbReference type="SAM" id="MobiDB-lite"/>
    </source>
</evidence>
<feature type="compositionally biased region" description="Low complexity" evidence="1">
    <location>
        <begin position="218"/>
        <end position="235"/>
    </location>
</feature>
<evidence type="ECO:0000313" key="3">
    <source>
        <dbReference type="EMBL" id="MCH6170429.1"/>
    </source>
</evidence>
<accession>A0ABS9TPE5</accession>
<protein>
    <recommendedName>
        <fullName evidence="5">DUF3558 domain-containing protein</fullName>
    </recommendedName>
</protein>
<sequence length="235" mass="23880">MRGADRRYGRLGAGLAAAVITLTACSTSSAERTEVPTFPSDAQVMATAVPGADQGVLPDDCTRILTVGDLEAVLGLPLGSVDVRTTRGVPEPSVSRTERVACSYNGTAGGPARGRTLLSVNSSAYADPDASAKQWRVNADAEDGDRRELPIGSASAVLVERPDEAVLMVVNGVTNLTLVLPNQQLPDDRPRGDALVDLALRVLPAVSTSATAPPPASAPTATAAGNAAGPQGASS</sequence>
<feature type="chain" id="PRO_5047055588" description="DUF3558 domain-containing protein" evidence="2">
    <location>
        <begin position="31"/>
        <end position="235"/>
    </location>
</feature>
<comment type="caution">
    <text evidence="3">The sequence shown here is derived from an EMBL/GenBank/DDBJ whole genome shotgun (WGS) entry which is preliminary data.</text>
</comment>
<keyword evidence="4" id="KW-1185">Reference proteome</keyword>
<evidence type="ECO:0000313" key="4">
    <source>
        <dbReference type="Proteomes" id="UP001299970"/>
    </source>
</evidence>
<dbReference type="RefSeq" id="WP_241041235.1">
    <property type="nucleotide sequence ID" value="NZ_BAAAJF010000030.1"/>
</dbReference>
<keyword evidence="2" id="KW-0732">Signal</keyword>
<evidence type="ECO:0008006" key="5">
    <source>
        <dbReference type="Google" id="ProtNLM"/>
    </source>
</evidence>
<dbReference type="Proteomes" id="UP001299970">
    <property type="component" value="Unassembled WGS sequence"/>
</dbReference>
<dbReference type="PROSITE" id="PS51257">
    <property type="entry name" value="PROKAR_LIPOPROTEIN"/>
    <property type="match status" value="1"/>
</dbReference>
<feature type="region of interest" description="Disordered" evidence="1">
    <location>
        <begin position="207"/>
        <end position="235"/>
    </location>
</feature>
<organism evidence="3 4">
    <name type="scientific">Pseudonocardia alaniniphila</name>
    <dbReference type="NCBI Taxonomy" id="75291"/>
    <lineage>
        <taxon>Bacteria</taxon>
        <taxon>Bacillati</taxon>
        <taxon>Actinomycetota</taxon>
        <taxon>Actinomycetes</taxon>
        <taxon>Pseudonocardiales</taxon>
        <taxon>Pseudonocardiaceae</taxon>
        <taxon>Pseudonocardia</taxon>
    </lineage>
</organism>